<dbReference type="EMBL" id="AP019531">
    <property type="protein sequence ID" value="BBI91646.1"/>
    <property type="molecule type" value="Genomic_DNA"/>
</dbReference>
<organism evidence="1 2">
    <name type="scientific">Serratia symbiotica</name>
    <dbReference type="NCBI Taxonomy" id="138074"/>
    <lineage>
        <taxon>Bacteria</taxon>
        <taxon>Pseudomonadati</taxon>
        <taxon>Pseudomonadota</taxon>
        <taxon>Gammaproteobacteria</taxon>
        <taxon>Enterobacterales</taxon>
        <taxon>Yersiniaceae</taxon>
        <taxon>Serratia</taxon>
    </lineage>
</organism>
<evidence type="ECO:0000313" key="2">
    <source>
        <dbReference type="Proteomes" id="UP000324392"/>
    </source>
</evidence>
<proteinExistence type="predicted"/>
<protein>
    <submittedName>
        <fullName evidence="1">Uncharacterized protein</fullName>
    </submittedName>
</protein>
<dbReference type="AlphaFoldDB" id="A0A455VLH4"/>
<gene>
    <name evidence="1" type="ORF">SSYIS1_09200</name>
</gene>
<accession>A0A455VLH4</accession>
<reference evidence="1 2" key="1">
    <citation type="submission" date="2019-03" db="EMBL/GenBank/DDBJ databases">
        <title>The genome sequence of Candidatus Serratia symbiotica strain IS.</title>
        <authorList>
            <person name="Nikoh N."/>
            <person name="Koga R."/>
            <person name="Oshima K."/>
            <person name="Hattori M."/>
            <person name="Fukatsu T."/>
        </authorList>
    </citation>
    <scope>NUCLEOTIDE SEQUENCE [LARGE SCALE GENOMIC DNA]</scope>
    <source>
        <strain evidence="1 2">IS</strain>
    </source>
</reference>
<evidence type="ECO:0000313" key="1">
    <source>
        <dbReference type="EMBL" id="BBI91646.1"/>
    </source>
</evidence>
<sequence>MTHEDKNDGAIIHFSIGARQFPLWAQRLWRSQDFFDVLSGFYPFSF</sequence>
<dbReference type="Proteomes" id="UP000324392">
    <property type="component" value="Chromosome"/>
</dbReference>
<name>A0A455VLH4_9GAMM</name>